<dbReference type="InterPro" id="IPR011009">
    <property type="entry name" value="Kinase-like_dom_sf"/>
</dbReference>
<evidence type="ECO:0000256" key="7">
    <source>
        <dbReference type="ARBA" id="ARBA00022737"/>
    </source>
</evidence>
<evidence type="ECO:0000256" key="16">
    <source>
        <dbReference type="SAM" id="Phobius"/>
    </source>
</evidence>
<dbReference type="PRINTS" id="PR00019">
    <property type="entry name" value="LEURICHRPT"/>
</dbReference>
<dbReference type="InterPro" id="IPR017441">
    <property type="entry name" value="Protein_kinase_ATP_BS"/>
</dbReference>
<keyword evidence="11 16" id="KW-0472">Membrane</keyword>
<dbReference type="Pfam" id="PF13855">
    <property type="entry name" value="LRR_8"/>
    <property type="match status" value="1"/>
</dbReference>
<feature type="transmembrane region" description="Helical" evidence="16">
    <location>
        <begin position="542"/>
        <end position="565"/>
    </location>
</feature>
<dbReference type="PANTHER" id="PTHR45631">
    <property type="entry name" value="OS07G0107800 PROTEIN-RELATED"/>
    <property type="match status" value="1"/>
</dbReference>
<gene>
    <name evidence="19" type="ORF">PVAP13_3NG258127</name>
</gene>
<sequence length="918" mass="99106">MLIGGMCARSAMAAPSTRGGAMAARPWLHLLVAAAAAAVLRVHGQGAPDSTGFISIDCGIPEKSSYVDGATRLPYVSDAGFTDAGANHNVSAEYITPSFSKRYLNVRSFPGAARSCYTLGSLTPGSKYLLRAVFMYGNYDGLGRPPAFDLHLGVNFWTTVNAGAGSAVLAEAIAVVPDDSVQVCLVDTGAGTPFISGLDLRPLAGALYPQANATQGLALLGRRNFGPADATLVVRYPDDPYDRAWTPWVDPADWLEISTTEQVGGSPMAAPSAVMQTAITPLNASKIIEFSWDAVLNHAYPTPRYICIFHFAELQSLDANATRQFYITINGKPFYRLPITPDHLFTNIVYDKVPRWGFNQYNVTLNATANSTLPPVINAAEIFSVISTASVGTYAQDVSAITAIKANYQLKKNWMGDPCVPNTLAWDGLSCSNDTSGPPRITNVNLSYSGLSGAITLYFSKLTRIEYLDLSHNNLTGSIPDVLSQLSSLKVIDLTGNHLNGSIPSGLLKKIQDSSLKLRYGDNPNLCSNGDSCQLTRKKSTAVYIAVPVVAFVVVATLVLLLCLLRRKKESSVKPQNEVADARPRSQNGGNGHGLPQLENRRFTYKELESITDNFKRVLGRGGFGSVYDGFLEDGTQVAVKLRSESSNQGVREFLTKAQTLTKIHHKNLVSLIGYCKDGEYLALVYEYMSEGTLEDKLRGKDGKAGSLTWRQRLRIALESAQRARVSAQGVQPSFRPQGREDVQHPAEREPRGQDRRFRPAQGLPARGRHPRVHGQGGRHARLPRPRVRGGAAADGEKRRVQLRRGAAGGDHGAAADPAVPGADQRRAVGAAKPGARGHRGRGGRGPAARRLRRQRRVEGRRRRAQVHRAGARAAAHHDRRRGAAARVPRARGRPPLTLFLQTKGGAALGCAFFGAAS</sequence>
<accession>A0A8T0U0I2</accession>
<dbReference type="AlphaFoldDB" id="A0A8T0U0I2"/>
<evidence type="ECO:0000313" key="20">
    <source>
        <dbReference type="Proteomes" id="UP000823388"/>
    </source>
</evidence>
<dbReference type="InterPro" id="IPR001611">
    <property type="entry name" value="Leu-rich_rpt"/>
</dbReference>
<keyword evidence="20" id="KW-1185">Reference proteome</keyword>
<evidence type="ECO:0000256" key="8">
    <source>
        <dbReference type="ARBA" id="ARBA00022741"/>
    </source>
</evidence>
<evidence type="ECO:0000256" key="14">
    <source>
        <dbReference type="PROSITE-ProRule" id="PRU10141"/>
    </source>
</evidence>
<feature type="signal peptide" evidence="17">
    <location>
        <begin position="1"/>
        <end position="44"/>
    </location>
</feature>
<dbReference type="PROSITE" id="PS51450">
    <property type="entry name" value="LRR"/>
    <property type="match status" value="1"/>
</dbReference>
<evidence type="ECO:0000256" key="5">
    <source>
        <dbReference type="ARBA" id="ARBA00022692"/>
    </source>
</evidence>
<dbReference type="PROSITE" id="PS00107">
    <property type="entry name" value="PROTEIN_KINASE_ATP"/>
    <property type="match status" value="1"/>
</dbReference>
<keyword evidence="4" id="KW-0808">Transferase</keyword>
<evidence type="ECO:0000256" key="17">
    <source>
        <dbReference type="SAM" id="SignalP"/>
    </source>
</evidence>
<keyword evidence="10 16" id="KW-1133">Transmembrane helix</keyword>
<dbReference type="GO" id="GO:0004672">
    <property type="term" value="F:protein kinase activity"/>
    <property type="evidence" value="ECO:0007669"/>
    <property type="project" value="InterPro"/>
</dbReference>
<dbReference type="Gene3D" id="3.80.10.10">
    <property type="entry name" value="Ribonuclease Inhibitor"/>
    <property type="match status" value="1"/>
</dbReference>
<dbReference type="InterPro" id="IPR001245">
    <property type="entry name" value="Ser-Thr/Tyr_kinase_cat_dom"/>
</dbReference>
<keyword evidence="5 16" id="KW-0812">Transmembrane</keyword>
<dbReference type="EMBL" id="CM029042">
    <property type="protein sequence ID" value="KAG2618002.1"/>
    <property type="molecule type" value="Genomic_DNA"/>
</dbReference>
<dbReference type="FunFam" id="3.80.10.10:FF:000129">
    <property type="entry name" value="Leucine-rich repeat receptor-like kinase"/>
    <property type="match status" value="1"/>
</dbReference>
<evidence type="ECO:0000256" key="1">
    <source>
        <dbReference type="ARBA" id="ARBA00004162"/>
    </source>
</evidence>
<evidence type="ECO:0000256" key="11">
    <source>
        <dbReference type="ARBA" id="ARBA00023136"/>
    </source>
</evidence>
<dbReference type="Gene3D" id="1.10.510.10">
    <property type="entry name" value="Transferase(Phosphotransferase) domain 1"/>
    <property type="match status" value="1"/>
</dbReference>
<dbReference type="GO" id="GO:0005524">
    <property type="term" value="F:ATP binding"/>
    <property type="evidence" value="ECO:0007669"/>
    <property type="project" value="UniProtKB-UniRule"/>
</dbReference>
<dbReference type="InterPro" id="IPR000719">
    <property type="entry name" value="Prot_kinase_dom"/>
</dbReference>
<evidence type="ECO:0000256" key="4">
    <source>
        <dbReference type="ARBA" id="ARBA00022679"/>
    </source>
</evidence>
<feature type="compositionally biased region" description="Basic and acidic residues" evidence="15">
    <location>
        <begin position="738"/>
        <end position="758"/>
    </location>
</feature>
<feature type="compositionally biased region" description="Low complexity" evidence="15">
    <location>
        <begin position="813"/>
        <end position="823"/>
    </location>
</feature>
<evidence type="ECO:0000256" key="12">
    <source>
        <dbReference type="ARBA" id="ARBA00047899"/>
    </source>
</evidence>
<reference evidence="19" key="1">
    <citation type="submission" date="2020-05" db="EMBL/GenBank/DDBJ databases">
        <title>WGS assembly of Panicum virgatum.</title>
        <authorList>
            <person name="Lovell J.T."/>
            <person name="Jenkins J."/>
            <person name="Shu S."/>
            <person name="Juenger T.E."/>
            <person name="Schmutz J."/>
        </authorList>
    </citation>
    <scope>NUCLEOTIDE SEQUENCE</scope>
    <source>
        <strain evidence="19">AP13</strain>
    </source>
</reference>
<evidence type="ECO:0000256" key="6">
    <source>
        <dbReference type="ARBA" id="ARBA00022729"/>
    </source>
</evidence>
<dbReference type="FunFam" id="3.30.200.20:FF:000178">
    <property type="entry name" value="serine/threonine-protein kinase PBS1-like"/>
    <property type="match status" value="1"/>
</dbReference>
<feature type="region of interest" description="Disordered" evidence="15">
    <location>
        <begin position="574"/>
        <end position="597"/>
    </location>
</feature>
<feature type="domain" description="Protein kinase" evidence="18">
    <location>
        <begin position="613"/>
        <end position="918"/>
    </location>
</feature>
<evidence type="ECO:0000256" key="2">
    <source>
        <dbReference type="ARBA" id="ARBA00012513"/>
    </source>
</evidence>
<evidence type="ECO:0000256" key="9">
    <source>
        <dbReference type="ARBA" id="ARBA00022840"/>
    </source>
</evidence>
<evidence type="ECO:0000256" key="15">
    <source>
        <dbReference type="SAM" id="MobiDB-lite"/>
    </source>
</evidence>
<evidence type="ECO:0000256" key="10">
    <source>
        <dbReference type="ARBA" id="ARBA00022989"/>
    </source>
</evidence>
<protein>
    <recommendedName>
        <fullName evidence="2">non-specific serine/threonine protein kinase</fullName>
        <ecNumber evidence="2">2.7.11.1</ecNumber>
    </recommendedName>
</protein>
<comment type="catalytic activity">
    <reaction evidence="12">
        <text>L-threonyl-[protein] + ATP = O-phospho-L-threonyl-[protein] + ADP + H(+)</text>
        <dbReference type="Rhea" id="RHEA:46608"/>
        <dbReference type="Rhea" id="RHEA-COMP:11060"/>
        <dbReference type="Rhea" id="RHEA-COMP:11605"/>
        <dbReference type="ChEBI" id="CHEBI:15378"/>
        <dbReference type="ChEBI" id="CHEBI:30013"/>
        <dbReference type="ChEBI" id="CHEBI:30616"/>
        <dbReference type="ChEBI" id="CHEBI:61977"/>
        <dbReference type="ChEBI" id="CHEBI:456216"/>
        <dbReference type="EC" id="2.7.11.1"/>
    </reaction>
</comment>
<dbReference type="GO" id="GO:0005886">
    <property type="term" value="C:plasma membrane"/>
    <property type="evidence" value="ECO:0007669"/>
    <property type="project" value="UniProtKB-SubCell"/>
</dbReference>
<dbReference type="InterPro" id="IPR032675">
    <property type="entry name" value="LRR_dom_sf"/>
</dbReference>
<feature type="compositionally biased region" description="Basic residues" evidence="15">
    <location>
        <begin position="767"/>
        <end position="788"/>
    </location>
</feature>
<keyword evidence="7" id="KW-0677">Repeat</keyword>
<proteinExistence type="predicted"/>
<feature type="binding site" evidence="14">
    <location>
        <position position="641"/>
    </location>
    <ligand>
        <name>ATP</name>
        <dbReference type="ChEBI" id="CHEBI:30616"/>
    </ligand>
</feature>
<evidence type="ECO:0000256" key="3">
    <source>
        <dbReference type="ARBA" id="ARBA00022614"/>
    </source>
</evidence>
<dbReference type="PROSITE" id="PS50011">
    <property type="entry name" value="PROTEIN_KINASE_DOM"/>
    <property type="match status" value="1"/>
</dbReference>
<keyword evidence="3" id="KW-0433">Leucine-rich repeat</keyword>
<keyword evidence="9 14" id="KW-0067">ATP-binding</keyword>
<dbReference type="Proteomes" id="UP000823388">
    <property type="component" value="Chromosome 3N"/>
</dbReference>
<evidence type="ECO:0000256" key="13">
    <source>
        <dbReference type="ARBA" id="ARBA00048679"/>
    </source>
</evidence>
<feature type="chain" id="PRO_5035805301" description="non-specific serine/threonine protein kinase" evidence="17">
    <location>
        <begin position="45"/>
        <end position="918"/>
    </location>
</feature>
<dbReference type="Pfam" id="PF12819">
    <property type="entry name" value="Malectin_like"/>
    <property type="match status" value="1"/>
</dbReference>
<evidence type="ECO:0000313" key="19">
    <source>
        <dbReference type="EMBL" id="KAG2618002.1"/>
    </source>
</evidence>
<dbReference type="Pfam" id="PF07714">
    <property type="entry name" value="PK_Tyr_Ser-Thr"/>
    <property type="match status" value="1"/>
</dbReference>
<keyword evidence="8 14" id="KW-0547">Nucleotide-binding</keyword>
<dbReference type="InterPro" id="IPR024788">
    <property type="entry name" value="Malectin-like_Carb-bd_dom"/>
</dbReference>
<dbReference type="SUPFAM" id="SSF56112">
    <property type="entry name" value="Protein kinase-like (PK-like)"/>
    <property type="match status" value="1"/>
</dbReference>
<name>A0A8T0U0I2_PANVG</name>
<dbReference type="SUPFAM" id="SSF52058">
    <property type="entry name" value="L domain-like"/>
    <property type="match status" value="1"/>
</dbReference>
<evidence type="ECO:0000259" key="18">
    <source>
        <dbReference type="PROSITE" id="PS50011"/>
    </source>
</evidence>
<organism evidence="19 20">
    <name type="scientific">Panicum virgatum</name>
    <name type="common">Blackwell switchgrass</name>
    <dbReference type="NCBI Taxonomy" id="38727"/>
    <lineage>
        <taxon>Eukaryota</taxon>
        <taxon>Viridiplantae</taxon>
        <taxon>Streptophyta</taxon>
        <taxon>Embryophyta</taxon>
        <taxon>Tracheophyta</taxon>
        <taxon>Spermatophyta</taxon>
        <taxon>Magnoliopsida</taxon>
        <taxon>Liliopsida</taxon>
        <taxon>Poales</taxon>
        <taxon>Poaceae</taxon>
        <taxon>PACMAD clade</taxon>
        <taxon>Panicoideae</taxon>
        <taxon>Panicodae</taxon>
        <taxon>Paniceae</taxon>
        <taxon>Panicinae</taxon>
        <taxon>Panicum</taxon>
        <taxon>Panicum sect. Hiantes</taxon>
    </lineage>
</organism>
<keyword evidence="6 17" id="KW-0732">Signal</keyword>
<dbReference type="EC" id="2.7.11.1" evidence="2"/>
<feature type="region of interest" description="Disordered" evidence="15">
    <location>
        <begin position="725"/>
        <end position="889"/>
    </location>
</feature>
<comment type="caution">
    <text evidence="19">The sequence shown here is derived from an EMBL/GenBank/DDBJ whole genome shotgun (WGS) entry which is preliminary data.</text>
</comment>
<feature type="compositionally biased region" description="Basic residues" evidence="15">
    <location>
        <begin position="836"/>
        <end position="871"/>
    </location>
</feature>
<comment type="catalytic activity">
    <reaction evidence="13">
        <text>L-seryl-[protein] + ATP = O-phospho-L-seryl-[protein] + ADP + H(+)</text>
        <dbReference type="Rhea" id="RHEA:17989"/>
        <dbReference type="Rhea" id="RHEA-COMP:9863"/>
        <dbReference type="Rhea" id="RHEA-COMP:11604"/>
        <dbReference type="ChEBI" id="CHEBI:15378"/>
        <dbReference type="ChEBI" id="CHEBI:29999"/>
        <dbReference type="ChEBI" id="CHEBI:30616"/>
        <dbReference type="ChEBI" id="CHEBI:83421"/>
        <dbReference type="ChEBI" id="CHEBI:456216"/>
        <dbReference type="EC" id="2.7.11.1"/>
    </reaction>
</comment>
<comment type="subcellular location">
    <subcellularLocation>
        <location evidence="1">Cell membrane</location>
        <topology evidence="1">Single-pass membrane protein</topology>
    </subcellularLocation>
</comment>
<feature type="compositionally biased region" description="Basic residues" evidence="15">
    <location>
        <begin position="878"/>
        <end position="889"/>
    </location>
</feature>
<dbReference type="PANTHER" id="PTHR45631:SF91">
    <property type="entry name" value="PROTEIN KINASE DOMAIN-CONTAINING PROTEIN"/>
    <property type="match status" value="1"/>
</dbReference>